<comment type="caution">
    <text evidence="5">The sequence shown here is derived from an EMBL/GenBank/DDBJ whole genome shotgun (WGS) entry which is preliminary data.</text>
</comment>
<dbReference type="PROSITE" id="PS50961">
    <property type="entry name" value="HTH_LA"/>
    <property type="match status" value="1"/>
</dbReference>
<dbReference type="InterPro" id="IPR006630">
    <property type="entry name" value="La_HTH"/>
</dbReference>
<dbReference type="Gene3D" id="3.10.450.40">
    <property type="match status" value="1"/>
</dbReference>
<dbReference type="Pfam" id="PF11523">
    <property type="entry name" value="DUF3223"/>
    <property type="match status" value="1"/>
</dbReference>
<evidence type="ECO:0000313" key="6">
    <source>
        <dbReference type="Proteomes" id="UP000236319"/>
    </source>
</evidence>
<dbReference type="InterPro" id="IPR036388">
    <property type="entry name" value="WH-like_DNA-bd_sf"/>
</dbReference>
<dbReference type="VEuPathDB" id="PiroplasmaDB:BOVATA_006130"/>
<dbReference type="SUPFAM" id="SSF46785">
    <property type="entry name" value="Winged helix' DNA-binding domain"/>
    <property type="match status" value="1"/>
</dbReference>
<evidence type="ECO:0000259" key="4">
    <source>
        <dbReference type="PROSITE" id="PS50961"/>
    </source>
</evidence>
<feature type="compositionally biased region" description="Basic and acidic residues" evidence="3">
    <location>
        <begin position="1"/>
        <end position="12"/>
    </location>
</feature>
<sequence length="417" mass="46998">MTDTEVSKRSLEADGDENGGSKRRLVDDSSSVELVETLLGKSRVTDEEFKVVLSHATPEQRLRFIQRQIGHYLSNENLSRDNFYHQKFNEDSSRAGVENVLELKYILSAKRMLDIKASAEDVKSALDANPLPGISLEEISGTLYVRKNDGLPRFEGRKLFEKKKKFGETHDTYHAAGPILFISNIPEKIREWTPVKEALQKDKQVRIRFISPVSDSGTCFAWVNKSPEVMTAVKELSPELEGAALQVELVESEEKYKEFISTLKPSILSSRNKELQRIHSEIMSSPLEINGLIIRNFGSIRPLLNGVLESCDHGTAIAVDSQAGVMLKFVLDFHPRAYEKLCKNHRTLVGFEIAVGAFKEGSKKKCFLVITKDNNSGKEYKEDFSISKCLECLRVMAHTIPKTDKREFIKSLSVTSP</sequence>
<proteinExistence type="predicted"/>
<organism evidence="5 6">
    <name type="scientific">Babesia ovata</name>
    <dbReference type="NCBI Taxonomy" id="189622"/>
    <lineage>
        <taxon>Eukaryota</taxon>
        <taxon>Sar</taxon>
        <taxon>Alveolata</taxon>
        <taxon>Apicomplexa</taxon>
        <taxon>Aconoidasida</taxon>
        <taxon>Piroplasmida</taxon>
        <taxon>Babesiidae</taxon>
        <taxon>Babesia</taxon>
    </lineage>
</organism>
<protein>
    <submittedName>
        <fullName evidence="5">La domain-containing protein, putative</fullName>
    </submittedName>
</protein>
<keyword evidence="1 2" id="KW-0694">RNA-binding</keyword>
<dbReference type="GO" id="GO:0003723">
    <property type="term" value="F:RNA binding"/>
    <property type="evidence" value="ECO:0007669"/>
    <property type="project" value="UniProtKB-UniRule"/>
</dbReference>
<dbReference type="EMBL" id="BDSA01000001">
    <property type="protein sequence ID" value="GBE59120.1"/>
    <property type="molecule type" value="Genomic_DNA"/>
</dbReference>
<dbReference type="RefSeq" id="XP_028865363.1">
    <property type="nucleotide sequence ID" value="XM_029009530.1"/>
</dbReference>
<evidence type="ECO:0000256" key="3">
    <source>
        <dbReference type="SAM" id="MobiDB-lite"/>
    </source>
</evidence>
<dbReference type="AlphaFoldDB" id="A0A2H6K809"/>
<gene>
    <name evidence="5" type="ORF">BOVATA_006130</name>
</gene>
<dbReference type="GeneID" id="39872890"/>
<keyword evidence="6" id="KW-1185">Reference proteome</keyword>
<feature type="domain" description="HTH La-type RNA-binding" evidence="4">
    <location>
        <begin position="55"/>
        <end position="155"/>
    </location>
</feature>
<dbReference type="Gene3D" id="1.10.10.10">
    <property type="entry name" value="Winged helix-like DNA-binding domain superfamily/Winged helix DNA-binding domain"/>
    <property type="match status" value="1"/>
</dbReference>
<accession>A0A2H6K809</accession>
<dbReference type="Proteomes" id="UP000236319">
    <property type="component" value="Unassembled WGS sequence"/>
</dbReference>
<dbReference type="InterPro" id="IPR036390">
    <property type="entry name" value="WH_DNA-bd_sf"/>
</dbReference>
<reference evidence="5 6" key="1">
    <citation type="journal article" date="2017" name="BMC Genomics">
        <title>Whole-genome assembly of Babesia ovata and comparative genomics between closely related pathogens.</title>
        <authorList>
            <person name="Yamagishi J."/>
            <person name="Asada M."/>
            <person name="Hakimi H."/>
            <person name="Tanaka T.Q."/>
            <person name="Sugimoto C."/>
            <person name="Kawazu S."/>
        </authorList>
    </citation>
    <scope>NUCLEOTIDE SEQUENCE [LARGE SCALE GENOMIC DNA]</scope>
    <source>
        <strain evidence="5 6">Miyake</strain>
    </source>
</reference>
<evidence type="ECO:0000313" key="5">
    <source>
        <dbReference type="EMBL" id="GBE59120.1"/>
    </source>
</evidence>
<evidence type="ECO:0000256" key="2">
    <source>
        <dbReference type="PROSITE-ProRule" id="PRU00332"/>
    </source>
</evidence>
<feature type="region of interest" description="Disordered" evidence="3">
    <location>
        <begin position="1"/>
        <end position="26"/>
    </location>
</feature>
<name>A0A2H6K809_9APIC</name>
<evidence type="ECO:0000256" key="1">
    <source>
        <dbReference type="ARBA" id="ARBA00022884"/>
    </source>
</evidence>
<dbReference type="OrthoDB" id="409625at2759"/>